<proteinExistence type="predicted"/>
<protein>
    <submittedName>
        <fullName evidence="1">Uncharacterized protein</fullName>
    </submittedName>
</protein>
<sequence length="353" mass="41143">SVFSPSYQPDGYEEFLVQIYKKVLQVSIAAYICMQTPTEIDVEEFTRLVQQQYNIREEQKEYLMRFFNSQEVLDVPAEDMICGAKKYTPTTTEMQVKEAKMETFLKMLIFKLEFTLDSRLLTERDTLGYVLEKYIILSEKLFHVYYKTRKELKLMDSNNLKAYNKAYSENKKIMSLWCNMAFHKSVQPTSLHQFLSIISKLVDKFAESEVLYSPFWQHTILEIFQSFGAGLSSLSSGSNKQLIVTFMNFMITTVLKFTEALWRDVSDKRGLQYFSGLSKGMFYLWLLLTFLKYFNEPVVDSSVVRVWCNQLEATSKKLTAKGIISSGITVQNSSCMFLMFLLRNQLMKIASSR</sequence>
<gene>
    <name evidence="1" type="ORF">P879_08136</name>
</gene>
<accession>A0A8T0DD53</accession>
<keyword evidence="2" id="KW-1185">Reference proteome</keyword>
<dbReference type="Proteomes" id="UP000699462">
    <property type="component" value="Unassembled WGS sequence"/>
</dbReference>
<comment type="caution">
    <text evidence="1">The sequence shown here is derived from an EMBL/GenBank/DDBJ whole genome shotgun (WGS) entry which is preliminary data.</text>
</comment>
<dbReference type="AlphaFoldDB" id="A0A8T0DD53"/>
<organism evidence="1 2">
    <name type="scientific">Paragonimus westermani</name>
    <dbReference type="NCBI Taxonomy" id="34504"/>
    <lineage>
        <taxon>Eukaryota</taxon>
        <taxon>Metazoa</taxon>
        <taxon>Spiralia</taxon>
        <taxon>Lophotrochozoa</taxon>
        <taxon>Platyhelminthes</taxon>
        <taxon>Trematoda</taxon>
        <taxon>Digenea</taxon>
        <taxon>Plagiorchiida</taxon>
        <taxon>Troglotremata</taxon>
        <taxon>Troglotrematidae</taxon>
        <taxon>Paragonimus</taxon>
    </lineage>
</organism>
<evidence type="ECO:0000313" key="1">
    <source>
        <dbReference type="EMBL" id="KAF8564677.1"/>
    </source>
</evidence>
<dbReference type="EMBL" id="JTDF01008065">
    <property type="protein sequence ID" value="KAF8564677.1"/>
    <property type="molecule type" value="Genomic_DNA"/>
</dbReference>
<dbReference type="OrthoDB" id="6255880at2759"/>
<name>A0A8T0DD53_9TREM</name>
<reference evidence="1 2" key="1">
    <citation type="submission" date="2019-07" db="EMBL/GenBank/DDBJ databases">
        <title>Annotation for the trematode Paragonimus westermani.</title>
        <authorList>
            <person name="Choi Y.-J."/>
        </authorList>
    </citation>
    <scope>NUCLEOTIDE SEQUENCE [LARGE SCALE GENOMIC DNA]</scope>
    <source>
        <strain evidence="1">180907_Pwestermani</strain>
    </source>
</reference>
<evidence type="ECO:0000313" key="2">
    <source>
        <dbReference type="Proteomes" id="UP000699462"/>
    </source>
</evidence>
<feature type="non-terminal residue" evidence="1">
    <location>
        <position position="1"/>
    </location>
</feature>